<dbReference type="Proteomes" id="UP000250235">
    <property type="component" value="Unassembled WGS sequence"/>
</dbReference>
<reference evidence="2 3" key="1">
    <citation type="journal article" date="2015" name="Proc. Natl. Acad. Sci. U.S.A.">
        <title>The resurrection genome of Boea hygrometrica: A blueprint for survival of dehydration.</title>
        <authorList>
            <person name="Xiao L."/>
            <person name="Yang G."/>
            <person name="Zhang L."/>
            <person name="Yang X."/>
            <person name="Zhao S."/>
            <person name="Ji Z."/>
            <person name="Zhou Q."/>
            <person name="Hu M."/>
            <person name="Wang Y."/>
            <person name="Chen M."/>
            <person name="Xu Y."/>
            <person name="Jin H."/>
            <person name="Xiao X."/>
            <person name="Hu G."/>
            <person name="Bao F."/>
            <person name="Hu Y."/>
            <person name="Wan P."/>
            <person name="Li L."/>
            <person name="Deng X."/>
            <person name="Kuang T."/>
            <person name="Xiang C."/>
            <person name="Zhu J.K."/>
            <person name="Oliver M.J."/>
            <person name="He Y."/>
        </authorList>
    </citation>
    <scope>NUCLEOTIDE SEQUENCE [LARGE SCALE GENOMIC DNA]</scope>
    <source>
        <strain evidence="3">cv. XS01</strain>
    </source>
</reference>
<dbReference type="EMBL" id="KV001382">
    <property type="protein sequence ID" value="KZV38969.1"/>
    <property type="molecule type" value="Genomic_DNA"/>
</dbReference>
<dbReference type="AlphaFoldDB" id="A0A2Z7BWY4"/>
<sequence>MASSLLVNALQVNFDSLLTMENIGMIEMFKSLEESGLKVFLGASDSIYEEAVIEFFANANVIAGMIVNLVGTRKIAITKDMFANVFGLPSEGLTSFLNIPEETKVLTSKSVQTYIKKNSEIKPTGKSSKQNEDTASNNEGRESQGTQPVKKAKIMNRKKQTTAEEPRQKKRKERMKKLDGQSKATKTMGIQIKKPVMRKQTTEGTPAHTTAMEDKVSDNLFTTTEPFDKSEENPRYEMQMDHASPHTDISHDDQGEKERSIPDYPEKKDE</sequence>
<gene>
    <name evidence="2" type="ORF">F511_34148</name>
</gene>
<proteinExistence type="predicted"/>
<dbReference type="OrthoDB" id="1751168at2759"/>
<feature type="compositionally biased region" description="Basic and acidic residues" evidence="1">
    <location>
        <begin position="226"/>
        <end position="270"/>
    </location>
</feature>
<evidence type="ECO:0000256" key="1">
    <source>
        <dbReference type="SAM" id="MobiDB-lite"/>
    </source>
</evidence>
<feature type="compositionally biased region" description="Polar residues" evidence="1">
    <location>
        <begin position="125"/>
        <end position="147"/>
    </location>
</feature>
<name>A0A2Z7BWY4_9LAMI</name>
<protein>
    <submittedName>
        <fullName evidence="2">Uncharacterized protein</fullName>
    </submittedName>
</protein>
<feature type="compositionally biased region" description="Basic residues" evidence="1">
    <location>
        <begin position="150"/>
        <end position="160"/>
    </location>
</feature>
<evidence type="ECO:0000313" key="3">
    <source>
        <dbReference type="Proteomes" id="UP000250235"/>
    </source>
</evidence>
<evidence type="ECO:0000313" key="2">
    <source>
        <dbReference type="EMBL" id="KZV38969.1"/>
    </source>
</evidence>
<keyword evidence="3" id="KW-1185">Reference proteome</keyword>
<feature type="region of interest" description="Disordered" evidence="1">
    <location>
        <begin position="117"/>
        <end position="270"/>
    </location>
</feature>
<organism evidence="2 3">
    <name type="scientific">Dorcoceras hygrometricum</name>
    <dbReference type="NCBI Taxonomy" id="472368"/>
    <lineage>
        <taxon>Eukaryota</taxon>
        <taxon>Viridiplantae</taxon>
        <taxon>Streptophyta</taxon>
        <taxon>Embryophyta</taxon>
        <taxon>Tracheophyta</taxon>
        <taxon>Spermatophyta</taxon>
        <taxon>Magnoliopsida</taxon>
        <taxon>eudicotyledons</taxon>
        <taxon>Gunneridae</taxon>
        <taxon>Pentapetalae</taxon>
        <taxon>asterids</taxon>
        <taxon>lamiids</taxon>
        <taxon>Lamiales</taxon>
        <taxon>Gesneriaceae</taxon>
        <taxon>Didymocarpoideae</taxon>
        <taxon>Trichosporeae</taxon>
        <taxon>Loxocarpinae</taxon>
        <taxon>Dorcoceras</taxon>
    </lineage>
</organism>
<accession>A0A2Z7BWY4</accession>